<organism evidence="2 3">
    <name type="scientific">Amycolatopsis endophytica</name>
    <dbReference type="NCBI Taxonomy" id="860233"/>
    <lineage>
        <taxon>Bacteria</taxon>
        <taxon>Bacillati</taxon>
        <taxon>Actinomycetota</taxon>
        <taxon>Actinomycetes</taxon>
        <taxon>Pseudonocardiales</taxon>
        <taxon>Pseudonocardiaceae</taxon>
        <taxon>Amycolatopsis</taxon>
    </lineage>
</organism>
<keyword evidence="3" id="KW-1185">Reference proteome</keyword>
<dbReference type="EMBL" id="JACCFK010000001">
    <property type="protein sequence ID" value="NYI87472.1"/>
    <property type="molecule type" value="Genomic_DNA"/>
</dbReference>
<sequence length="37" mass="4045">MTRLLTSLKFWALAMAVVWIAVVAVLIAGHPELAQSH</sequence>
<keyword evidence="1" id="KW-0812">Transmembrane</keyword>
<evidence type="ECO:0000313" key="2">
    <source>
        <dbReference type="EMBL" id="NYI87472.1"/>
    </source>
</evidence>
<comment type="caution">
    <text evidence="2">The sequence shown here is derived from an EMBL/GenBank/DDBJ whole genome shotgun (WGS) entry which is preliminary data.</text>
</comment>
<accession>A0A853AXS6</accession>
<keyword evidence="1" id="KW-1133">Transmembrane helix</keyword>
<evidence type="ECO:0000313" key="3">
    <source>
        <dbReference type="Proteomes" id="UP000549616"/>
    </source>
</evidence>
<feature type="transmembrane region" description="Helical" evidence="1">
    <location>
        <begin position="12"/>
        <end position="30"/>
    </location>
</feature>
<keyword evidence="1" id="KW-0472">Membrane</keyword>
<gene>
    <name evidence="2" type="ORF">HNR02_000795</name>
</gene>
<name>A0A853AXS6_9PSEU</name>
<reference evidence="2 3" key="1">
    <citation type="submission" date="2020-07" db="EMBL/GenBank/DDBJ databases">
        <title>Sequencing the genomes of 1000 actinobacteria strains.</title>
        <authorList>
            <person name="Klenk H.-P."/>
        </authorList>
    </citation>
    <scope>NUCLEOTIDE SEQUENCE [LARGE SCALE GENOMIC DNA]</scope>
    <source>
        <strain evidence="2 3">DSM 104006</strain>
    </source>
</reference>
<protein>
    <submittedName>
        <fullName evidence="2">Uncharacterized protein</fullName>
    </submittedName>
</protein>
<dbReference type="AlphaFoldDB" id="A0A853AXS6"/>
<proteinExistence type="predicted"/>
<dbReference type="Proteomes" id="UP000549616">
    <property type="component" value="Unassembled WGS sequence"/>
</dbReference>
<evidence type="ECO:0000256" key="1">
    <source>
        <dbReference type="SAM" id="Phobius"/>
    </source>
</evidence>